<organism evidence="2 3">
    <name type="scientific">Roseburia faecis</name>
    <dbReference type="NCBI Taxonomy" id="301302"/>
    <lineage>
        <taxon>Bacteria</taxon>
        <taxon>Bacillati</taxon>
        <taxon>Bacillota</taxon>
        <taxon>Clostridia</taxon>
        <taxon>Lachnospirales</taxon>
        <taxon>Lachnospiraceae</taxon>
        <taxon>Roseburia</taxon>
    </lineage>
</organism>
<dbReference type="InterPro" id="IPR001387">
    <property type="entry name" value="Cro/C1-type_HTH"/>
</dbReference>
<name>A0A173UEE2_9FIRM</name>
<gene>
    <name evidence="2" type="ORF">ERS852420_02916</name>
</gene>
<dbReference type="Pfam" id="PF13443">
    <property type="entry name" value="HTH_26"/>
    <property type="match status" value="1"/>
</dbReference>
<dbReference type="Proteomes" id="UP000095495">
    <property type="component" value="Unassembled WGS sequence"/>
</dbReference>
<evidence type="ECO:0000259" key="1">
    <source>
        <dbReference type="Pfam" id="PF13443"/>
    </source>
</evidence>
<proteinExistence type="predicted"/>
<evidence type="ECO:0000313" key="3">
    <source>
        <dbReference type="Proteomes" id="UP000095495"/>
    </source>
</evidence>
<evidence type="ECO:0000313" key="2">
    <source>
        <dbReference type="EMBL" id="CUN13382.1"/>
    </source>
</evidence>
<sequence>MANYGTNGYIDFSKLWNILDKKEYNKQWLKNNGIHSNTVAKLTKNENVTCEVICNLCKLLNCQPGDIMEYKNN</sequence>
<feature type="domain" description="HTH cro/C1-type" evidence="1">
    <location>
        <begin position="14"/>
        <end position="71"/>
    </location>
</feature>
<accession>A0A173UEE2</accession>
<protein>
    <submittedName>
        <fullName evidence="2">Predicted transcriptional regulator</fullName>
    </submittedName>
</protein>
<dbReference type="RefSeq" id="WP_055263752.1">
    <property type="nucleotide sequence ID" value="NZ_CYXV01000014.1"/>
</dbReference>
<dbReference type="EMBL" id="CYXV01000014">
    <property type="protein sequence ID" value="CUN13382.1"/>
    <property type="molecule type" value="Genomic_DNA"/>
</dbReference>
<dbReference type="AlphaFoldDB" id="A0A173UEE2"/>
<reference evidence="2 3" key="1">
    <citation type="submission" date="2015-09" db="EMBL/GenBank/DDBJ databases">
        <authorList>
            <consortium name="Pathogen Informatics"/>
        </authorList>
    </citation>
    <scope>NUCLEOTIDE SEQUENCE [LARGE SCALE GENOMIC DNA]</scope>
    <source>
        <strain evidence="2 3">2789STDY5608863</strain>
    </source>
</reference>